<dbReference type="GO" id="GO:0004479">
    <property type="term" value="F:methionyl-tRNA formyltransferase activity"/>
    <property type="evidence" value="ECO:0007669"/>
    <property type="project" value="UniProtKB-UniRule"/>
</dbReference>
<feature type="binding site" evidence="5">
    <location>
        <begin position="109"/>
        <end position="112"/>
    </location>
    <ligand>
        <name>(6S)-5,6,7,8-tetrahydrofolate</name>
        <dbReference type="ChEBI" id="CHEBI:57453"/>
    </ligand>
</feature>
<proteinExistence type="inferred from homology"/>
<comment type="catalytic activity">
    <reaction evidence="5">
        <text>L-methionyl-tRNA(fMet) + (6R)-10-formyltetrahydrofolate = N-formyl-L-methionyl-tRNA(fMet) + (6S)-5,6,7,8-tetrahydrofolate + H(+)</text>
        <dbReference type="Rhea" id="RHEA:24380"/>
        <dbReference type="Rhea" id="RHEA-COMP:9952"/>
        <dbReference type="Rhea" id="RHEA-COMP:9953"/>
        <dbReference type="ChEBI" id="CHEBI:15378"/>
        <dbReference type="ChEBI" id="CHEBI:57453"/>
        <dbReference type="ChEBI" id="CHEBI:78530"/>
        <dbReference type="ChEBI" id="CHEBI:78844"/>
        <dbReference type="ChEBI" id="CHEBI:195366"/>
        <dbReference type="EC" id="2.1.2.9"/>
    </reaction>
</comment>
<dbReference type="AlphaFoldDB" id="A0A926EYB2"/>
<name>A0A926EYB2_9FIRM</name>
<dbReference type="InterPro" id="IPR011034">
    <property type="entry name" value="Formyl_transferase-like_C_sf"/>
</dbReference>
<dbReference type="HAMAP" id="MF_00182">
    <property type="entry name" value="Formyl_trans"/>
    <property type="match status" value="1"/>
</dbReference>
<dbReference type="InterPro" id="IPR036477">
    <property type="entry name" value="Formyl_transf_N_sf"/>
</dbReference>
<dbReference type="SUPFAM" id="SSF50486">
    <property type="entry name" value="FMT C-terminal domain-like"/>
    <property type="match status" value="1"/>
</dbReference>
<feature type="domain" description="Formyl transferase C-terminal" evidence="7">
    <location>
        <begin position="204"/>
        <end position="300"/>
    </location>
</feature>
<evidence type="ECO:0000313" key="8">
    <source>
        <dbReference type="EMBL" id="MBC8588634.1"/>
    </source>
</evidence>
<protein>
    <recommendedName>
        <fullName evidence="2 5">Methionyl-tRNA formyltransferase</fullName>
        <ecNumber evidence="2 5">2.1.2.9</ecNumber>
    </recommendedName>
</protein>
<dbReference type="Proteomes" id="UP000601171">
    <property type="component" value="Unassembled WGS sequence"/>
</dbReference>
<evidence type="ECO:0000256" key="1">
    <source>
        <dbReference type="ARBA" id="ARBA00010699"/>
    </source>
</evidence>
<keyword evidence="3 5" id="KW-0808">Transferase</keyword>
<dbReference type="Pfam" id="PF00551">
    <property type="entry name" value="Formyl_trans_N"/>
    <property type="match status" value="1"/>
</dbReference>
<dbReference type="NCBIfam" id="TIGR00460">
    <property type="entry name" value="fmt"/>
    <property type="match status" value="1"/>
</dbReference>
<evidence type="ECO:0000256" key="2">
    <source>
        <dbReference type="ARBA" id="ARBA00012261"/>
    </source>
</evidence>
<dbReference type="CDD" id="cd08646">
    <property type="entry name" value="FMT_core_Met-tRNA-FMT_N"/>
    <property type="match status" value="1"/>
</dbReference>
<keyword evidence="9" id="KW-1185">Reference proteome</keyword>
<dbReference type="PANTHER" id="PTHR11138">
    <property type="entry name" value="METHIONYL-TRNA FORMYLTRANSFERASE"/>
    <property type="match status" value="1"/>
</dbReference>
<dbReference type="EMBL" id="JACRTG010000025">
    <property type="protein sequence ID" value="MBC8588634.1"/>
    <property type="molecule type" value="Genomic_DNA"/>
</dbReference>
<evidence type="ECO:0000256" key="5">
    <source>
        <dbReference type="HAMAP-Rule" id="MF_00182"/>
    </source>
</evidence>
<gene>
    <name evidence="5" type="primary">fmt</name>
    <name evidence="8" type="ORF">H8707_10385</name>
</gene>
<dbReference type="SUPFAM" id="SSF53328">
    <property type="entry name" value="Formyltransferase"/>
    <property type="match status" value="1"/>
</dbReference>
<evidence type="ECO:0000313" key="9">
    <source>
        <dbReference type="Proteomes" id="UP000601171"/>
    </source>
</evidence>
<dbReference type="PANTHER" id="PTHR11138:SF5">
    <property type="entry name" value="METHIONYL-TRNA FORMYLTRANSFERASE, MITOCHONDRIAL"/>
    <property type="match status" value="1"/>
</dbReference>
<evidence type="ECO:0000256" key="4">
    <source>
        <dbReference type="ARBA" id="ARBA00022917"/>
    </source>
</evidence>
<dbReference type="Pfam" id="PF02911">
    <property type="entry name" value="Formyl_trans_C"/>
    <property type="match status" value="1"/>
</dbReference>
<organism evidence="8 9">
    <name type="scientific">Paratissierella segnis</name>
    <dbReference type="NCBI Taxonomy" id="2763679"/>
    <lineage>
        <taxon>Bacteria</taxon>
        <taxon>Bacillati</taxon>
        <taxon>Bacillota</taxon>
        <taxon>Tissierellia</taxon>
        <taxon>Tissierellales</taxon>
        <taxon>Tissierellaceae</taxon>
        <taxon>Paratissierella</taxon>
    </lineage>
</organism>
<sequence length="310" mass="34730">MNIIFMGTPDFAVPSLVKLHEQGYNIDLVVTQKDKPRGRGKKIQYPPIKQKALEFGLEVYQPDSVNNEESIAKFRELKPDVIVVVAFGQILKKKLLEIPKYDCINVHASLLPKYRGAAPINWAIINGESETGITIMQIEEGLDSGDIILSQSISITPKDDFESLHDKLSVLGGELLIKALEEIKIGKDNRVPQDDNLSSYAPMISKSTGKIDWNKSGKDIYNLVMGLRPTPSAYTIYNDLIMKIHKVSLKPKMDNEEIGKVIKVNREGIFVNSKDNCVVIEEIQFPGKKRMSVKDYLAGNKIEEGIIFNS</sequence>
<comment type="similarity">
    <text evidence="1 5">Belongs to the Fmt family.</text>
</comment>
<dbReference type="InterPro" id="IPR041711">
    <property type="entry name" value="Met-tRNA-FMT_N"/>
</dbReference>
<dbReference type="InterPro" id="IPR005793">
    <property type="entry name" value="Formyl_trans_C"/>
</dbReference>
<dbReference type="GO" id="GO:0005829">
    <property type="term" value="C:cytosol"/>
    <property type="evidence" value="ECO:0007669"/>
    <property type="project" value="TreeGrafter"/>
</dbReference>
<feature type="domain" description="Formyl transferase N-terminal" evidence="6">
    <location>
        <begin position="1"/>
        <end position="180"/>
    </location>
</feature>
<evidence type="ECO:0000256" key="3">
    <source>
        <dbReference type="ARBA" id="ARBA00022679"/>
    </source>
</evidence>
<evidence type="ECO:0000259" key="6">
    <source>
        <dbReference type="Pfam" id="PF00551"/>
    </source>
</evidence>
<comment type="caution">
    <text evidence="8">The sequence shown here is derived from an EMBL/GenBank/DDBJ whole genome shotgun (WGS) entry which is preliminary data.</text>
</comment>
<keyword evidence="4 5" id="KW-0648">Protein biosynthesis</keyword>
<dbReference type="CDD" id="cd08704">
    <property type="entry name" value="Met_tRNA_FMT_C"/>
    <property type="match status" value="1"/>
</dbReference>
<comment type="function">
    <text evidence="5">Attaches a formyl group to the free amino group of methionyl-tRNA(fMet). The formyl group appears to play a dual role in the initiator identity of N-formylmethionyl-tRNA by promoting its recognition by IF2 and preventing the misappropriation of this tRNA by the elongation apparatus.</text>
</comment>
<dbReference type="EC" id="2.1.2.9" evidence="2 5"/>
<dbReference type="InterPro" id="IPR044135">
    <property type="entry name" value="Met-tRNA-FMT_C"/>
</dbReference>
<dbReference type="FunFam" id="3.40.50.12230:FF:000001">
    <property type="entry name" value="Methionyl-tRNA formyltransferase"/>
    <property type="match status" value="1"/>
</dbReference>
<dbReference type="Gene3D" id="3.40.50.12230">
    <property type="match status" value="1"/>
</dbReference>
<dbReference type="InterPro" id="IPR002376">
    <property type="entry name" value="Formyl_transf_N"/>
</dbReference>
<accession>A0A926EYB2</accession>
<evidence type="ECO:0000259" key="7">
    <source>
        <dbReference type="Pfam" id="PF02911"/>
    </source>
</evidence>
<dbReference type="InterPro" id="IPR005794">
    <property type="entry name" value="Fmt"/>
</dbReference>
<reference evidence="8" key="1">
    <citation type="submission" date="2020-08" db="EMBL/GenBank/DDBJ databases">
        <title>Genome public.</title>
        <authorList>
            <person name="Liu C."/>
            <person name="Sun Q."/>
        </authorList>
    </citation>
    <scope>NUCLEOTIDE SEQUENCE</scope>
    <source>
        <strain evidence="8">BX21</strain>
    </source>
</reference>